<proteinExistence type="predicted"/>
<protein>
    <submittedName>
        <fullName evidence="2">Uncharacterized protein</fullName>
    </submittedName>
</protein>
<comment type="caution">
    <text evidence="2">The sequence shown here is derived from an EMBL/GenBank/DDBJ whole genome shotgun (WGS) entry which is preliminary data.</text>
</comment>
<dbReference type="AlphaFoldDB" id="A0A9J5ZU11"/>
<sequence length="81" mass="9395">MSRRLYQSGDNYAFYFFLGYIGMMVDSLNDSSDYLFLDLTFIVLTLNSLSRGIFRSDNMPEEVIVKIVYCFHGQTIGINTR</sequence>
<keyword evidence="1" id="KW-0472">Membrane</keyword>
<evidence type="ECO:0000313" key="2">
    <source>
        <dbReference type="EMBL" id="KAG5615680.1"/>
    </source>
</evidence>
<keyword evidence="1" id="KW-1133">Transmembrane helix</keyword>
<reference evidence="2 3" key="1">
    <citation type="submission" date="2020-09" db="EMBL/GenBank/DDBJ databases">
        <title>De no assembly of potato wild relative species, Solanum commersonii.</title>
        <authorList>
            <person name="Cho K."/>
        </authorList>
    </citation>
    <scope>NUCLEOTIDE SEQUENCE [LARGE SCALE GENOMIC DNA]</scope>
    <source>
        <strain evidence="2">LZ3.2</strain>
        <tissue evidence="2">Leaf</tissue>
    </source>
</reference>
<organism evidence="2 3">
    <name type="scientific">Solanum commersonii</name>
    <name type="common">Commerson's wild potato</name>
    <name type="synonym">Commerson's nightshade</name>
    <dbReference type="NCBI Taxonomy" id="4109"/>
    <lineage>
        <taxon>Eukaryota</taxon>
        <taxon>Viridiplantae</taxon>
        <taxon>Streptophyta</taxon>
        <taxon>Embryophyta</taxon>
        <taxon>Tracheophyta</taxon>
        <taxon>Spermatophyta</taxon>
        <taxon>Magnoliopsida</taxon>
        <taxon>eudicotyledons</taxon>
        <taxon>Gunneridae</taxon>
        <taxon>Pentapetalae</taxon>
        <taxon>asterids</taxon>
        <taxon>lamiids</taxon>
        <taxon>Solanales</taxon>
        <taxon>Solanaceae</taxon>
        <taxon>Solanoideae</taxon>
        <taxon>Solaneae</taxon>
        <taxon>Solanum</taxon>
    </lineage>
</organism>
<feature type="transmembrane region" description="Helical" evidence="1">
    <location>
        <begin position="12"/>
        <end position="28"/>
    </location>
</feature>
<accession>A0A9J5ZU11</accession>
<name>A0A9J5ZU11_SOLCO</name>
<keyword evidence="1" id="KW-0812">Transmembrane</keyword>
<keyword evidence="3" id="KW-1185">Reference proteome</keyword>
<evidence type="ECO:0000256" key="1">
    <source>
        <dbReference type="SAM" id="Phobius"/>
    </source>
</evidence>
<dbReference type="Proteomes" id="UP000824120">
    <property type="component" value="Chromosome 3"/>
</dbReference>
<evidence type="ECO:0000313" key="3">
    <source>
        <dbReference type="Proteomes" id="UP000824120"/>
    </source>
</evidence>
<gene>
    <name evidence="2" type="ORF">H5410_015504</name>
</gene>
<dbReference type="EMBL" id="JACXVP010000003">
    <property type="protein sequence ID" value="KAG5615680.1"/>
    <property type="molecule type" value="Genomic_DNA"/>
</dbReference>